<sequence>MRQPHTGIVADGYRSLADNEPAAVNVTGPNGAPVQGAERPMQRDNYDRDFY</sequence>
<organism evidence="2 3">
    <name type="scientific">Emiliania huxleyi (strain CCMP1516)</name>
    <dbReference type="NCBI Taxonomy" id="280463"/>
    <lineage>
        <taxon>Eukaryota</taxon>
        <taxon>Haptista</taxon>
        <taxon>Haptophyta</taxon>
        <taxon>Prymnesiophyceae</taxon>
        <taxon>Isochrysidales</taxon>
        <taxon>Noelaerhabdaceae</taxon>
        <taxon>Emiliania</taxon>
    </lineage>
</organism>
<dbReference type="GeneID" id="17265163"/>
<dbReference type="KEGG" id="ehx:EMIHUDRAFT_209002"/>
<dbReference type="EnsemblProtists" id="EOD19461">
    <property type="protein sequence ID" value="EOD19461"/>
    <property type="gene ID" value="EMIHUDRAFT_209002"/>
</dbReference>
<reference evidence="2" key="2">
    <citation type="submission" date="2024-10" db="UniProtKB">
        <authorList>
            <consortium name="EnsemblProtists"/>
        </authorList>
    </citation>
    <scope>IDENTIFICATION</scope>
</reference>
<accession>A0A0D3J7H6</accession>
<name>A0A0D3J7H6_EMIH1</name>
<evidence type="ECO:0000313" key="2">
    <source>
        <dbReference type="EnsemblProtists" id="EOD19461"/>
    </source>
</evidence>
<dbReference type="Proteomes" id="UP000013827">
    <property type="component" value="Unassembled WGS sequence"/>
</dbReference>
<dbReference type="RefSeq" id="XP_005771890.1">
    <property type="nucleotide sequence ID" value="XM_005771833.1"/>
</dbReference>
<keyword evidence="3" id="KW-1185">Reference proteome</keyword>
<evidence type="ECO:0000256" key="1">
    <source>
        <dbReference type="SAM" id="MobiDB-lite"/>
    </source>
</evidence>
<dbReference type="AlphaFoldDB" id="A0A0D3J7H6"/>
<feature type="compositionally biased region" description="Basic and acidic residues" evidence="1">
    <location>
        <begin position="40"/>
        <end position="51"/>
    </location>
</feature>
<evidence type="ECO:0000313" key="3">
    <source>
        <dbReference type="Proteomes" id="UP000013827"/>
    </source>
</evidence>
<proteinExistence type="predicted"/>
<feature type="region of interest" description="Disordered" evidence="1">
    <location>
        <begin position="21"/>
        <end position="51"/>
    </location>
</feature>
<dbReference type="HOGENOM" id="CLU_3110411_0_0_1"/>
<dbReference type="PaxDb" id="2903-EOD19461"/>
<reference evidence="3" key="1">
    <citation type="journal article" date="2013" name="Nature">
        <title>Pan genome of the phytoplankton Emiliania underpins its global distribution.</title>
        <authorList>
            <person name="Read B.A."/>
            <person name="Kegel J."/>
            <person name="Klute M.J."/>
            <person name="Kuo A."/>
            <person name="Lefebvre S.C."/>
            <person name="Maumus F."/>
            <person name="Mayer C."/>
            <person name="Miller J."/>
            <person name="Monier A."/>
            <person name="Salamov A."/>
            <person name="Young J."/>
            <person name="Aguilar M."/>
            <person name="Claverie J.M."/>
            <person name="Frickenhaus S."/>
            <person name="Gonzalez K."/>
            <person name="Herman E.K."/>
            <person name="Lin Y.C."/>
            <person name="Napier J."/>
            <person name="Ogata H."/>
            <person name="Sarno A.F."/>
            <person name="Shmutz J."/>
            <person name="Schroeder D."/>
            <person name="de Vargas C."/>
            <person name="Verret F."/>
            <person name="von Dassow P."/>
            <person name="Valentin K."/>
            <person name="Van de Peer Y."/>
            <person name="Wheeler G."/>
            <person name="Dacks J.B."/>
            <person name="Delwiche C.F."/>
            <person name="Dyhrman S.T."/>
            <person name="Glockner G."/>
            <person name="John U."/>
            <person name="Richards T."/>
            <person name="Worden A.Z."/>
            <person name="Zhang X."/>
            <person name="Grigoriev I.V."/>
            <person name="Allen A.E."/>
            <person name="Bidle K."/>
            <person name="Borodovsky M."/>
            <person name="Bowler C."/>
            <person name="Brownlee C."/>
            <person name="Cock J.M."/>
            <person name="Elias M."/>
            <person name="Gladyshev V.N."/>
            <person name="Groth M."/>
            <person name="Guda C."/>
            <person name="Hadaegh A."/>
            <person name="Iglesias-Rodriguez M.D."/>
            <person name="Jenkins J."/>
            <person name="Jones B.M."/>
            <person name="Lawson T."/>
            <person name="Leese F."/>
            <person name="Lindquist E."/>
            <person name="Lobanov A."/>
            <person name="Lomsadze A."/>
            <person name="Malik S.B."/>
            <person name="Marsh M.E."/>
            <person name="Mackinder L."/>
            <person name="Mock T."/>
            <person name="Mueller-Roeber B."/>
            <person name="Pagarete A."/>
            <person name="Parker M."/>
            <person name="Probert I."/>
            <person name="Quesneville H."/>
            <person name="Raines C."/>
            <person name="Rensing S.A."/>
            <person name="Riano-Pachon D.M."/>
            <person name="Richier S."/>
            <person name="Rokitta S."/>
            <person name="Shiraiwa Y."/>
            <person name="Soanes D.M."/>
            <person name="van der Giezen M."/>
            <person name="Wahlund T.M."/>
            <person name="Williams B."/>
            <person name="Wilson W."/>
            <person name="Wolfe G."/>
            <person name="Wurch L.L."/>
        </authorList>
    </citation>
    <scope>NUCLEOTIDE SEQUENCE</scope>
</reference>
<protein>
    <submittedName>
        <fullName evidence="2">Uncharacterized protein</fullName>
    </submittedName>
</protein>